<dbReference type="Pfam" id="PF07086">
    <property type="entry name" value="Jagunal"/>
    <property type="match status" value="1"/>
</dbReference>
<dbReference type="AlphaFoldDB" id="C1BMP6"/>
<evidence type="ECO:0000256" key="3">
    <source>
        <dbReference type="ARBA" id="ARBA00022692"/>
    </source>
</evidence>
<dbReference type="PANTHER" id="PTHR20955">
    <property type="entry name" value="PROTEIN JAGUNAL HOMOLOG 1"/>
    <property type="match status" value="1"/>
</dbReference>
<dbReference type="GO" id="GO:0016192">
    <property type="term" value="P:vesicle-mediated transport"/>
    <property type="evidence" value="ECO:0007669"/>
    <property type="project" value="TreeGrafter"/>
</dbReference>
<feature type="transmembrane region" description="Helical" evidence="7">
    <location>
        <begin position="81"/>
        <end position="99"/>
    </location>
</feature>
<evidence type="ECO:0000256" key="1">
    <source>
        <dbReference type="ARBA" id="ARBA00004477"/>
    </source>
</evidence>
<comment type="subcellular location">
    <subcellularLocation>
        <location evidence="1">Endoplasmic reticulum membrane</location>
        <topology evidence="1">Multi-pass membrane protein</topology>
    </subcellularLocation>
</comment>
<dbReference type="PANTHER" id="PTHR20955:SF1">
    <property type="entry name" value="PROTEIN JAGUNAL HOMOLOG 1"/>
    <property type="match status" value="1"/>
</dbReference>
<evidence type="ECO:0000256" key="4">
    <source>
        <dbReference type="ARBA" id="ARBA00022824"/>
    </source>
</evidence>
<evidence type="ECO:0000256" key="7">
    <source>
        <dbReference type="SAM" id="Phobius"/>
    </source>
</evidence>
<dbReference type="GO" id="GO:0007029">
    <property type="term" value="P:endoplasmic reticulum organization"/>
    <property type="evidence" value="ECO:0007669"/>
    <property type="project" value="InterPro"/>
</dbReference>
<dbReference type="InterPro" id="IPR009787">
    <property type="entry name" value="Jagunal"/>
</dbReference>
<keyword evidence="6 7" id="KW-0472">Membrane</keyword>
<feature type="transmembrane region" description="Helical" evidence="7">
    <location>
        <begin position="43"/>
        <end position="61"/>
    </location>
</feature>
<proteinExistence type="evidence at transcript level"/>
<evidence type="ECO:0000256" key="2">
    <source>
        <dbReference type="ARBA" id="ARBA00008462"/>
    </source>
</evidence>
<dbReference type="GO" id="GO:0005789">
    <property type="term" value="C:endoplasmic reticulum membrane"/>
    <property type="evidence" value="ECO:0007669"/>
    <property type="project" value="UniProtKB-SubCell"/>
</dbReference>
<accession>C1BMP6</accession>
<keyword evidence="4" id="KW-0256">Endoplasmic reticulum</keyword>
<keyword evidence="5 7" id="KW-1133">Transmembrane helix</keyword>
<gene>
    <name evidence="8" type="primary">JAGN</name>
</gene>
<dbReference type="EMBL" id="BT075875">
    <property type="protein sequence ID" value="ACO10299.1"/>
    <property type="molecule type" value="mRNA"/>
</dbReference>
<protein>
    <submittedName>
        <fullName evidence="8">Jagunal</fullName>
    </submittedName>
</protein>
<organism evidence="8">
    <name type="scientific">Caligus rogercresseyi</name>
    <name type="common">Sea louse</name>
    <dbReference type="NCBI Taxonomy" id="217165"/>
    <lineage>
        <taxon>Eukaryota</taxon>
        <taxon>Metazoa</taxon>
        <taxon>Ecdysozoa</taxon>
        <taxon>Arthropoda</taxon>
        <taxon>Crustacea</taxon>
        <taxon>Multicrustacea</taxon>
        <taxon>Hexanauplia</taxon>
        <taxon>Copepoda</taxon>
        <taxon>Siphonostomatoida</taxon>
        <taxon>Caligidae</taxon>
        <taxon>Caligus</taxon>
    </lineage>
</organism>
<keyword evidence="3 7" id="KW-0812">Transmembrane</keyword>
<evidence type="ECO:0000313" key="8">
    <source>
        <dbReference type="EMBL" id="ACO10299.1"/>
    </source>
</evidence>
<reference evidence="8" key="1">
    <citation type="submission" date="2009-03" db="EMBL/GenBank/DDBJ databases">
        <title>Caligus rogercresseyi ESTs and full-length cDNAs.</title>
        <authorList>
            <person name="Yasuike M."/>
            <person name="von Schalburg K."/>
            <person name="Cooper G."/>
            <person name="Leong J."/>
            <person name="Jones S.R.M."/>
            <person name="Koop B.F."/>
        </authorList>
    </citation>
    <scope>NUCLEOTIDE SEQUENCE</scope>
    <source>
        <tissue evidence="8">Whole tissue</tissue>
    </source>
</reference>
<evidence type="ECO:0000256" key="6">
    <source>
        <dbReference type="ARBA" id="ARBA00023136"/>
    </source>
</evidence>
<feature type="transmembrane region" description="Helical" evidence="7">
    <location>
        <begin position="159"/>
        <end position="180"/>
    </location>
</feature>
<feature type="transmembrane region" description="Helical" evidence="7">
    <location>
        <begin position="111"/>
        <end position="131"/>
    </location>
</feature>
<name>C1BMP6_CALRO</name>
<sequence>MATRGGGPTVSGTDGNDYLHRELIVEQYYISAQTKSRLKWSILFHYVLGFILLAKLVPDGLDRLGIFVLEIEELMIPKAQLWELCWIISIPLTFLGLASCKKSNASMMTKFFYGIFIFGLFPVLVGFFYNLSDVLSYVSNKDLDKVETWNGLPVGVLRYVYLFLTLQAHLFELYFAKTLIQTWQPKGKKIQ</sequence>
<evidence type="ECO:0000256" key="5">
    <source>
        <dbReference type="ARBA" id="ARBA00022989"/>
    </source>
</evidence>
<comment type="similarity">
    <text evidence="2">Belongs to the jagunal family.</text>
</comment>